<dbReference type="InterPro" id="IPR009000">
    <property type="entry name" value="Transl_B-barrel_sf"/>
</dbReference>
<dbReference type="CDD" id="cd16263">
    <property type="entry name" value="BipA_III"/>
    <property type="match status" value="1"/>
</dbReference>
<dbReference type="SUPFAM" id="SSF50447">
    <property type="entry name" value="Translation proteins"/>
    <property type="match status" value="1"/>
</dbReference>
<dbReference type="Pfam" id="PF22042">
    <property type="entry name" value="EF-G_D2"/>
    <property type="match status" value="1"/>
</dbReference>
<dbReference type="SMART" id="SM00838">
    <property type="entry name" value="EFG_C"/>
    <property type="match status" value="1"/>
</dbReference>
<dbReference type="InterPro" id="IPR000640">
    <property type="entry name" value="EFG_V-like"/>
</dbReference>
<feature type="domain" description="Tr-type G" evidence="3">
    <location>
        <begin position="31"/>
        <end position="226"/>
    </location>
</feature>
<dbReference type="PROSITE" id="PS51722">
    <property type="entry name" value="G_TR_2"/>
    <property type="match status" value="1"/>
</dbReference>
<organism evidence="4">
    <name type="scientific">Tetraselmis sp. GSL018</name>
    <dbReference type="NCBI Taxonomy" id="582737"/>
    <lineage>
        <taxon>Eukaryota</taxon>
        <taxon>Viridiplantae</taxon>
        <taxon>Chlorophyta</taxon>
        <taxon>core chlorophytes</taxon>
        <taxon>Chlorodendrophyceae</taxon>
        <taxon>Chlorodendrales</taxon>
        <taxon>Chlorodendraceae</taxon>
        <taxon>Tetraselmis</taxon>
    </lineage>
</organism>
<dbReference type="GO" id="GO:0005829">
    <property type="term" value="C:cytosol"/>
    <property type="evidence" value="ECO:0007669"/>
    <property type="project" value="TreeGrafter"/>
</dbReference>
<evidence type="ECO:0000256" key="2">
    <source>
        <dbReference type="ARBA" id="ARBA00023134"/>
    </source>
</evidence>
<evidence type="ECO:0000313" key="4">
    <source>
        <dbReference type="EMBL" id="JAC74065.1"/>
    </source>
</evidence>
<dbReference type="InterPro" id="IPR041095">
    <property type="entry name" value="EFG_II"/>
</dbReference>
<evidence type="ECO:0000256" key="1">
    <source>
        <dbReference type="ARBA" id="ARBA00022741"/>
    </source>
</evidence>
<dbReference type="SUPFAM" id="SSF52540">
    <property type="entry name" value="P-loop containing nucleoside triphosphate hydrolases"/>
    <property type="match status" value="1"/>
</dbReference>
<dbReference type="FunFam" id="3.30.70.240:FF:000002">
    <property type="entry name" value="GTP-binding protein TypA"/>
    <property type="match status" value="1"/>
</dbReference>
<dbReference type="InterPro" id="IPR005225">
    <property type="entry name" value="Small_GTP-bd"/>
</dbReference>
<dbReference type="CDD" id="cd01891">
    <property type="entry name" value="TypA_BipA"/>
    <property type="match status" value="1"/>
</dbReference>
<dbReference type="FunFam" id="2.40.50.250:FF:000001">
    <property type="entry name" value="GTP-binding protein TypA"/>
    <property type="match status" value="1"/>
</dbReference>
<dbReference type="InterPro" id="IPR035647">
    <property type="entry name" value="EFG_III/V"/>
</dbReference>
<dbReference type="PANTHER" id="PTHR42908">
    <property type="entry name" value="TRANSLATION ELONGATION FACTOR-RELATED"/>
    <property type="match status" value="1"/>
</dbReference>
<dbReference type="FunFam" id="3.30.70.870:FF:000003">
    <property type="entry name" value="GTP-binding protein TypA"/>
    <property type="match status" value="1"/>
</dbReference>
<dbReference type="HAMAP" id="MF_00849">
    <property type="entry name" value="BipA"/>
    <property type="match status" value="1"/>
</dbReference>
<dbReference type="GO" id="GO:1990904">
    <property type="term" value="C:ribonucleoprotein complex"/>
    <property type="evidence" value="ECO:0007669"/>
    <property type="project" value="TreeGrafter"/>
</dbReference>
<dbReference type="InterPro" id="IPR027417">
    <property type="entry name" value="P-loop_NTPase"/>
</dbReference>
<evidence type="ECO:0000259" key="3">
    <source>
        <dbReference type="PROSITE" id="PS51722"/>
    </source>
</evidence>
<dbReference type="Pfam" id="PF00679">
    <property type="entry name" value="EFG_C"/>
    <property type="match status" value="1"/>
</dbReference>
<keyword evidence="2" id="KW-0342">GTP-binding</keyword>
<dbReference type="GO" id="GO:0003924">
    <property type="term" value="F:GTPase activity"/>
    <property type="evidence" value="ECO:0007669"/>
    <property type="project" value="InterPro"/>
</dbReference>
<dbReference type="InterPro" id="IPR042116">
    <property type="entry name" value="TypA/BipA_C"/>
</dbReference>
<dbReference type="PANTHER" id="PTHR42908:SF8">
    <property type="entry name" value="TR-TYPE G DOMAIN-CONTAINING PROTEIN"/>
    <property type="match status" value="1"/>
</dbReference>
<dbReference type="InterPro" id="IPR047041">
    <property type="entry name" value="BipA_GTP-bd_dom"/>
</dbReference>
<dbReference type="AlphaFoldDB" id="A0A061RTN9"/>
<sequence length="630" mass="68854">MSQGRARALRHGVRAAAAVADPAEISSVGVDLIRNIAIIAHVDHGKTTLVDAMLSQAKVFRENQSVQERIMDSNDLERERGITILAKNTAISYKGHKINIIDTPGHADFGGEVERVLNMCDGVLLLVDSVEGPMPQTRFVLRKALELQKKVIVVVNKIDRPAARPDWVIDTTFDLFEELGADDEQCDFPVVYASGVNGIAGEDPEILAEDLAPLFEAIVREVPSPFVDPEAPTRILVTNLDYDEHKGRIAIGRVSGGSLKKGSTYTVCTPESLEAGTSRTGRIAELFVYNNFERVPVSEVLAGDICAFTGIADVGIGESVCDSKNPLPLPTIEVEEPTVTMTFMVNTSPFAGQEGKFVTSRNLAERLDRELERNLALRVERGESADQFIVSGRGTLHISVLMENMRREGYEFSVGPPQVITKTDEEGKKLEPVEEAVIEVPEEYMGSVVDMIGRRKGQMLELSTNATTGTSTVKYSIPTRGLLGLRSGLLTATRGTAVVNTVFSHYEPWMGEINTRDQGSLVAHETGQVTSFACESAQQRGVLFVKPGDQVYEGQVVGIHQRPGDLKVNVAKKKAVNNIRSATKENTSTLNEAKIMLLDDALEYIVGDELVEITPLSCRIRKTPKAKKTR</sequence>
<gene>
    <name evidence="4" type="primary">TYPA</name>
    <name evidence="4" type="ORF">TSPGSL018_26991</name>
</gene>
<dbReference type="PROSITE" id="PS00301">
    <property type="entry name" value="G_TR_1"/>
    <property type="match status" value="1"/>
</dbReference>
<dbReference type="InterPro" id="IPR047042">
    <property type="entry name" value="BipA_II"/>
</dbReference>
<accession>A0A061RTN9</accession>
<dbReference type="CDD" id="cd03691">
    <property type="entry name" value="BipA_TypA_II"/>
    <property type="match status" value="1"/>
</dbReference>
<dbReference type="FunFam" id="3.40.50.300:FF:000055">
    <property type="entry name" value="GTP-binding protein TypA"/>
    <property type="match status" value="1"/>
</dbReference>
<name>A0A061RTN9_9CHLO</name>
<dbReference type="GO" id="GO:0005525">
    <property type="term" value="F:GTP binding"/>
    <property type="evidence" value="ECO:0007669"/>
    <property type="project" value="UniProtKB-KW"/>
</dbReference>
<dbReference type="InterPro" id="IPR006298">
    <property type="entry name" value="BipA"/>
</dbReference>
<dbReference type="Gene3D" id="3.30.70.240">
    <property type="match status" value="1"/>
</dbReference>
<dbReference type="EMBL" id="GBEZ01011747">
    <property type="protein sequence ID" value="JAC74065.1"/>
    <property type="molecule type" value="Transcribed_RNA"/>
</dbReference>
<dbReference type="NCBIfam" id="TIGR00231">
    <property type="entry name" value="small_GTP"/>
    <property type="match status" value="1"/>
</dbReference>
<dbReference type="InterPro" id="IPR053905">
    <property type="entry name" value="EF-G-like_DII"/>
</dbReference>
<dbReference type="Pfam" id="PF21018">
    <property type="entry name" value="BipA_C"/>
    <property type="match status" value="1"/>
</dbReference>
<dbReference type="Gene3D" id="2.40.50.250">
    <property type="entry name" value="bipa protein"/>
    <property type="match status" value="1"/>
</dbReference>
<dbReference type="PRINTS" id="PR00315">
    <property type="entry name" value="ELONGATNFCT"/>
</dbReference>
<dbReference type="NCBIfam" id="TIGR01394">
    <property type="entry name" value="TypA_BipA"/>
    <property type="match status" value="1"/>
</dbReference>
<dbReference type="InterPro" id="IPR000795">
    <property type="entry name" value="T_Tr_GTP-bd_dom"/>
</dbReference>
<proteinExistence type="inferred from homology"/>
<protein>
    <submittedName>
        <fullName evidence="4">GTP-binding protein</fullName>
    </submittedName>
</protein>
<dbReference type="InterPro" id="IPR031157">
    <property type="entry name" value="G_TR_CS"/>
</dbReference>
<dbReference type="InterPro" id="IPR048876">
    <property type="entry name" value="BipA_C"/>
</dbReference>
<reference evidence="4" key="1">
    <citation type="submission" date="2014-05" db="EMBL/GenBank/DDBJ databases">
        <title>The transcriptome of the halophilic microalga Tetraselmis sp. GSL018 isolated from the Great Salt Lake, Utah.</title>
        <authorList>
            <person name="Jinkerson R.E."/>
            <person name="D'Adamo S."/>
            <person name="Posewitz M.C."/>
        </authorList>
    </citation>
    <scope>NUCLEOTIDE SEQUENCE</scope>
    <source>
        <strain evidence="4">GSL018</strain>
    </source>
</reference>
<dbReference type="InterPro" id="IPR047043">
    <property type="entry name" value="BipA_III"/>
</dbReference>
<keyword evidence="1" id="KW-0547">Nucleotide-binding</keyword>
<dbReference type="Pfam" id="PF14492">
    <property type="entry name" value="EFG_III"/>
    <property type="match status" value="1"/>
</dbReference>
<dbReference type="SUPFAM" id="SSF54980">
    <property type="entry name" value="EF-G C-terminal domain-like"/>
    <property type="match status" value="2"/>
</dbReference>
<dbReference type="Gene3D" id="2.40.30.10">
    <property type="entry name" value="Translation factors"/>
    <property type="match status" value="1"/>
</dbReference>
<dbReference type="Gene3D" id="3.40.50.300">
    <property type="entry name" value="P-loop containing nucleotide triphosphate hydrolases"/>
    <property type="match status" value="1"/>
</dbReference>
<dbReference type="Pfam" id="PF00009">
    <property type="entry name" value="GTP_EFTU"/>
    <property type="match status" value="1"/>
</dbReference>
<dbReference type="Gene3D" id="3.30.70.870">
    <property type="entry name" value="Elongation Factor G (Translational Gtpase), domain 3"/>
    <property type="match status" value="1"/>
</dbReference>